<proteinExistence type="inferred from homology"/>
<dbReference type="InterPro" id="IPR008929">
    <property type="entry name" value="Chondroitin_lyas"/>
</dbReference>
<evidence type="ECO:0000256" key="4">
    <source>
        <dbReference type="SAM" id="SignalP"/>
    </source>
</evidence>
<evidence type="ECO:0000313" key="7">
    <source>
        <dbReference type="EMBL" id="KAK7419213.1"/>
    </source>
</evidence>
<dbReference type="PANTHER" id="PTHR47751">
    <property type="entry name" value="SUPERFAMILY HYDROLASE, PUTATIVE (AFU_ORTHOLOGUE AFUA_2G16580)-RELATED"/>
    <property type="match status" value="1"/>
</dbReference>
<feature type="chain" id="PRO_5046578284" evidence="4">
    <location>
        <begin position="25"/>
        <end position="618"/>
    </location>
</feature>
<protein>
    <submittedName>
        <fullName evidence="7">Uncharacterized protein</fullName>
    </submittedName>
</protein>
<dbReference type="Gene3D" id="3.40.50.1820">
    <property type="entry name" value="alpha/beta hydrolase"/>
    <property type="match status" value="1"/>
</dbReference>
<dbReference type="InterPro" id="IPR002925">
    <property type="entry name" value="Dienelactn_hydro"/>
</dbReference>
<dbReference type="Gene3D" id="1.50.10.100">
    <property type="entry name" value="Chondroitin AC/alginate lyase"/>
    <property type="match status" value="1"/>
</dbReference>
<evidence type="ECO:0000256" key="2">
    <source>
        <dbReference type="ARBA" id="ARBA00023239"/>
    </source>
</evidence>
<dbReference type="SUPFAM" id="SSF53474">
    <property type="entry name" value="alpha/beta-Hydrolases"/>
    <property type="match status" value="1"/>
</dbReference>
<sequence length="618" mass="68038">MRFPISFTSLSVWVFIGCNVLTQGAPTIDSLKLWGIVDERRHHHFVHPGALHTAKDILRVKRHVAHQDEPWYTAFKHLEQSAHAQTMWKATPQTVLVRGVNSELAQNYVCAYCDAHSAYQLTLRWLISGNASYADVTMDILDGWSATLTEINGNEDLFLAAGLYGYQFANAAELLRLYPGWPKSNQTAFGVMLNTAFARYNRLFLDQHNDKPDFYYANWDLCNIASLMAIGIFNENKTMHDFAVEYFKNGPPGGVVSNGALPFFSIANFTEEGSEKTLMQGQEARRDEGHAILDLTLLGVIGQQGHNQGVDLYATCGNHILNGAEYAAKYNTNHSVPYTPYQSWEGILPVVAPKSRFNVRPGFEAIYSHYAEIKGSNASWSKEYRDYVNDNSTNKVEGGGGDYGPNSGGYDAFGHGTLMYRFSKEASILLALLHRPESAPAKPPGLIVVHLGGGVKEQVANLYTERFPQQGYVSVTFDALYQGSSEGLPRFLVSDVSAVVDYLQGLAYIDPTAIVVVGVCAGGAYSIDAATKDHRIKAVVAVSLVKIGDSTRQGWLSTLNQTGVFTVIDDAAERLRRTATGGNAIVVPFLLEPSADTAPELVDAWNYYRTPRGCFHTS</sequence>
<dbReference type="InterPro" id="IPR008397">
    <property type="entry name" value="Alginate_lyase_dom"/>
</dbReference>
<dbReference type="EMBL" id="JAZAVK010000153">
    <property type="protein sequence ID" value="KAK7419213.1"/>
    <property type="molecule type" value="Genomic_DNA"/>
</dbReference>
<feature type="domain" description="Dienelactone hydrolase" evidence="5">
    <location>
        <begin position="431"/>
        <end position="541"/>
    </location>
</feature>
<accession>A0ABR1HDH3</accession>
<feature type="domain" description="Alginate lyase" evidence="6">
    <location>
        <begin position="114"/>
        <end position="334"/>
    </location>
</feature>
<evidence type="ECO:0000259" key="6">
    <source>
        <dbReference type="Pfam" id="PF05426"/>
    </source>
</evidence>
<organism evidence="7 8">
    <name type="scientific">Neonectria magnoliae</name>
    <dbReference type="NCBI Taxonomy" id="2732573"/>
    <lineage>
        <taxon>Eukaryota</taxon>
        <taxon>Fungi</taxon>
        <taxon>Dikarya</taxon>
        <taxon>Ascomycota</taxon>
        <taxon>Pezizomycotina</taxon>
        <taxon>Sordariomycetes</taxon>
        <taxon>Hypocreomycetidae</taxon>
        <taxon>Hypocreales</taxon>
        <taxon>Nectriaceae</taxon>
        <taxon>Neonectria</taxon>
    </lineage>
</organism>
<dbReference type="PANTHER" id="PTHR47751:SF1">
    <property type="entry name" value="SUPERFAMILY HYDROLASE, PUTATIVE (AFU_ORTHOLOGUE AFUA_2G16580)-RELATED"/>
    <property type="match status" value="1"/>
</dbReference>
<name>A0ABR1HDH3_9HYPO</name>
<keyword evidence="2" id="KW-0456">Lyase</keyword>
<dbReference type="Pfam" id="PF01738">
    <property type="entry name" value="DLH"/>
    <property type="match status" value="1"/>
</dbReference>
<comment type="similarity">
    <text evidence="3">Belongs to the polyketide transferase af380 family.</text>
</comment>
<comment type="caution">
    <text evidence="7">The sequence shown here is derived from an EMBL/GenBank/DDBJ whole genome shotgun (WGS) entry which is preliminary data.</text>
</comment>
<keyword evidence="8" id="KW-1185">Reference proteome</keyword>
<evidence type="ECO:0000256" key="1">
    <source>
        <dbReference type="ARBA" id="ARBA00022729"/>
    </source>
</evidence>
<evidence type="ECO:0000259" key="5">
    <source>
        <dbReference type="Pfam" id="PF01738"/>
    </source>
</evidence>
<evidence type="ECO:0000256" key="3">
    <source>
        <dbReference type="ARBA" id="ARBA00029464"/>
    </source>
</evidence>
<dbReference type="Proteomes" id="UP001498421">
    <property type="component" value="Unassembled WGS sequence"/>
</dbReference>
<dbReference type="InterPro" id="IPR029058">
    <property type="entry name" value="AB_hydrolase_fold"/>
</dbReference>
<keyword evidence="1 4" id="KW-0732">Signal</keyword>
<feature type="signal peptide" evidence="4">
    <location>
        <begin position="1"/>
        <end position="24"/>
    </location>
</feature>
<reference evidence="7 8" key="1">
    <citation type="journal article" date="2025" name="Microbiol. Resour. Announc.">
        <title>Draft genome sequences for Neonectria magnoliae and Neonectria punicea, canker pathogens of Liriodendron tulipifera and Acer saccharum in West Virginia.</title>
        <authorList>
            <person name="Petronek H.M."/>
            <person name="Kasson M.T."/>
            <person name="Metheny A.M."/>
            <person name="Stauder C.M."/>
            <person name="Lovett B."/>
            <person name="Lynch S.C."/>
            <person name="Garnas J.R."/>
            <person name="Kasson L.R."/>
            <person name="Stajich J.E."/>
        </authorList>
    </citation>
    <scope>NUCLEOTIDE SEQUENCE [LARGE SCALE GENOMIC DNA]</scope>
    <source>
        <strain evidence="7 8">NRRL 64651</strain>
    </source>
</reference>
<dbReference type="PROSITE" id="PS51257">
    <property type="entry name" value="PROKAR_LIPOPROTEIN"/>
    <property type="match status" value="1"/>
</dbReference>
<dbReference type="SUPFAM" id="SSF48230">
    <property type="entry name" value="Chondroitin AC/alginate lyase"/>
    <property type="match status" value="1"/>
</dbReference>
<evidence type="ECO:0000313" key="8">
    <source>
        <dbReference type="Proteomes" id="UP001498421"/>
    </source>
</evidence>
<gene>
    <name evidence="7" type="ORF">QQZ08_010925</name>
</gene>
<dbReference type="Pfam" id="PF05426">
    <property type="entry name" value="Alginate_lyase"/>
    <property type="match status" value="1"/>
</dbReference>
<dbReference type="InterPro" id="IPR051411">
    <property type="entry name" value="Polyketide_trans_af380"/>
</dbReference>